<evidence type="ECO:0000313" key="2">
    <source>
        <dbReference type="Proteomes" id="UP000190285"/>
    </source>
</evidence>
<reference evidence="1 2" key="1">
    <citation type="submission" date="2017-02" db="EMBL/GenBank/DDBJ databases">
        <authorList>
            <person name="Peterson S.W."/>
        </authorList>
    </citation>
    <scope>NUCLEOTIDE SEQUENCE [LARGE SCALE GENOMIC DNA]</scope>
    <source>
        <strain evidence="1 2">M1</strain>
    </source>
</reference>
<accession>A0A1T5KQC1</accession>
<keyword evidence="2" id="KW-1185">Reference proteome</keyword>
<dbReference type="Proteomes" id="UP000190285">
    <property type="component" value="Unassembled WGS sequence"/>
</dbReference>
<evidence type="ECO:0000313" key="1">
    <source>
        <dbReference type="EMBL" id="SKC65843.1"/>
    </source>
</evidence>
<organism evidence="1 2">
    <name type="scientific">Maledivibacter halophilus</name>
    <dbReference type="NCBI Taxonomy" id="36842"/>
    <lineage>
        <taxon>Bacteria</taxon>
        <taxon>Bacillati</taxon>
        <taxon>Bacillota</taxon>
        <taxon>Clostridia</taxon>
        <taxon>Peptostreptococcales</taxon>
        <taxon>Caminicellaceae</taxon>
        <taxon>Maledivibacter</taxon>
    </lineage>
</organism>
<protein>
    <submittedName>
        <fullName evidence="1">Uncharacterized protein</fullName>
    </submittedName>
</protein>
<name>A0A1T5KQC1_9FIRM</name>
<dbReference type="EMBL" id="FUZT01000004">
    <property type="protein sequence ID" value="SKC65843.1"/>
    <property type="molecule type" value="Genomic_DNA"/>
</dbReference>
<dbReference type="OrthoDB" id="2067901at2"/>
<proteinExistence type="predicted"/>
<sequence length="95" mass="11536">MEDFRWHFDNFISEMLNTAFRYFRDTNREYKEIKCYLDSHSNRFDEILNSLNEGDRKFAREYIDKTSYKASCCDESLYIEGYKDCVKLLKEIGVI</sequence>
<dbReference type="RefSeq" id="WP_079491347.1">
    <property type="nucleotide sequence ID" value="NZ_FUZT01000004.1"/>
</dbReference>
<dbReference type="AlphaFoldDB" id="A0A1T5KQC1"/>
<gene>
    <name evidence="1" type="ORF">SAMN02194393_02045</name>
</gene>